<evidence type="ECO:0000313" key="2">
    <source>
        <dbReference type="EMBL" id="PYH76022.1"/>
    </source>
</evidence>
<dbReference type="GeneID" id="37139345"/>
<feature type="region of interest" description="Disordered" evidence="1">
    <location>
        <begin position="16"/>
        <end position="95"/>
    </location>
</feature>
<dbReference type="VEuPathDB" id="FungiDB:BO82DRAFT_359544"/>
<name>A0A319D7U4_9EURO</name>
<dbReference type="AlphaFoldDB" id="A0A319D7U4"/>
<organism evidence="2 3">
    <name type="scientific">Aspergillus uvarum CBS 121591</name>
    <dbReference type="NCBI Taxonomy" id="1448315"/>
    <lineage>
        <taxon>Eukaryota</taxon>
        <taxon>Fungi</taxon>
        <taxon>Dikarya</taxon>
        <taxon>Ascomycota</taxon>
        <taxon>Pezizomycotina</taxon>
        <taxon>Eurotiomycetes</taxon>
        <taxon>Eurotiomycetidae</taxon>
        <taxon>Eurotiales</taxon>
        <taxon>Aspergillaceae</taxon>
        <taxon>Aspergillus</taxon>
        <taxon>Aspergillus subgen. Circumdati</taxon>
    </lineage>
</organism>
<protein>
    <submittedName>
        <fullName evidence="2">Uncharacterized protein</fullName>
    </submittedName>
</protein>
<dbReference type="Proteomes" id="UP000248340">
    <property type="component" value="Unassembled WGS sequence"/>
</dbReference>
<dbReference type="RefSeq" id="XP_025486222.1">
    <property type="nucleotide sequence ID" value="XM_025636604.1"/>
</dbReference>
<evidence type="ECO:0000256" key="1">
    <source>
        <dbReference type="SAM" id="MobiDB-lite"/>
    </source>
</evidence>
<reference evidence="2 3" key="1">
    <citation type="submission" date="2016-12" db="EMBL/GenBank/DDBJ databases">
        <title>The genomes of Aspergillus section Nigri reveals drivers in fungal speciation.</title>
        <authorList>
            <consortium name="DOE Joint Genome Institute"/>
            <person name="Vesth T.C."/>
            <person name="Nybo J."/>
            <person name="Theobald S."/>
            <person name="Brandl J."/>
            <person name="Frisvad J.C."/>
            <person name="Nielsen K.F."/>
            <person name="Lyhne E.K."/>
            <person name="Kogle M.E."/>
            <person name="Kuo A."/>
            <person name="Riley R."/>
            <person name="Clum A."/>
            <person name="Nolan M."/>
            <person name="Lipzen A."/>
            <person name="Salamov A."/>
            <person name="Henrissat B."/>
            <person name="Wiebenga A."/>
            <person name="De Vries R.P."/>
            <person name="Grigoriev I.V."/>
            <person name="Mortensen U.H."/>
            <person name="Andersen M.R."/>
            <person name="Baker S.E."/>
        </authorList>
    </citation>
    <scope>NUCLEOTIDE SEQUENCE [LARGE SCALE GENOMIC DNA]</scope>
    <source>
        <strain evidence="2 3">CBS 121591</strain>
    </source>
</reference>
<sequence length="95" mass="11311">MEKDGVVRHKLLTVQLPQHNETKDHQRRGMTAMTKRRRGKVLSEMRQQRHAAQGNNRHRRRSRNCEISIKEAKTKIKPDTTRKRERKTREGSARC</sequence>
<accession>A0A319D7U4</accession>
<dbReference type="EMBL" id="KZ821770">
    <property type="protein sequence ID" value="PYH76022.1"/>
    <property type="molecule type" value="Genomic_DNA"/>
</dbReference>
<evidence type="ECO:0000313" key="3">
    <source>
        <dbReference type="Proteomes" id="UP000248340"/>
    </source>
</evidence>
<gene>
    <name evidence="2" type="ORF">BO82DRAFT_359544</name>
</gene>
<proteinExistence type="predicted"/>
<feature type="compositionally biased region" description="Basic and acidic residues" evidence="1">
    <location>
        <begin position="68"/>
        <end position="95"/>
    </location>
</feature>
<keyword evidence="3" id="KW-1185">Reference proteome</keyword>